<dbReference type="GO" id="GO:0003684">
    <property type="term" value="F:damaged DNA binding"/>
    <property type="evidence" value="ECO:0007669"/>
    <property type="project" value="InterPro"/>
</dbReference>
<keyword evidence="11" id="KW-0238">DNA-binding</keyword>
<dbReference type="GO" id="GO:0042276">
    <property type="term" value="P:error-prone translesion synthesis"/>
    <property type="evidence" value="ECO:0007669"/>
    <property type="project" value="TreeGrafter"/>
</dbReference>
<feature type="compositionally biased region" description="Polar residues" evidence="16">
    <location>
        <begin position="255"/>
        <end position="279"/>
    </location>
</feature>
<dbReference type="CDD" id="cd01701">
    <property type="entry name" value="PolY_Rev1"/>
    <property type="match status" value="1"/>
</dbReference>
<dbReference type="SUPFAM" id="SSF56672">
    <property type="entry name" value="DNA/RNA polymerases"/>
    <property type="match status" value="1"/>
</dbReference>
<dbReference type="Gene3D" id="3.40.1170.60">
    <property type="match status" value="1"/>
</dbReference>
<dbReference type="InterPro" id="IPR043502">
    <property type="entry name" value="DNA/RNA_pol_sf"/>
</dbReference>
<dbReference type="CDD" id="cd17719">
    <property type="entry name" value="BRCT_Rev1"/>
    <property type="match status" value="1"/>
</dbReference>
<dbReference type="Gene3D" id="3.40.50.10190">
    <property type="entry name" value="BRCT domain"/>
    <property type="match status" value="1"/>
</dbReference>
<evidence type="ECO:0000256" key="16">
    <source>
        <dbReference type="SAM" id="MobiDB-lite"/>
    </source>
</evidence>
<dbReference type="GO" id="GO:0003887">
    <property type="term" value="F:DNA-directed DNA polymerase activity"/>
    <property type="evidence" value="ECO:0007669"/>
    <property type="project" value="InterPro"/>
</dbReference>
<evidence type="ECO:0000256" key="8">
    <source>
        <dbReference type="ARBA" id="ARBA00022723"/>
    </source>
</evidence>
<feature type="compositionally biased region" description="Basic and acidic residues" evidence="16">
    <location>
        <begin position="54"/>
        <end position="64"/>
    </location>
</feature>
<comment type="cofactor">
    <cofactor evidence="1">
        <name>Mg(2+)</name>
        <dbReference type="ChEBI" id="CHEBI:18420"/>
    </cofactor>
</comment>
<evidence type="ECO:0000256" key="4">
    <source>
        <dbReference type="ARBA" id="ARBA00020399"/>
    </source>
</evidence>
<dbReference type="Gene3D" id="6.10.250.1490">
    <property type="match status" value="1"/>
</dbReference>
<evidence type="ECO:0000256" key="7">
    <source>
        <dbReference type="ARBA" id="ARBA00022695"/>
    </source>
</evidence>
<dbReference type="InterPro" id="IPR017961">
    <property type="entry name" value="DNA_pol_Y-fam_little_finger"/>
</dbReference>
<dbReference type="InterPro" id="IPR036775">
    <property type="entry name" value="DNA_pol_Y-fam_lit_finger_sf"/>
</dbReference>
<accession>A0A8H3GSE3</accession>
<feature type="compositionally biased region" description="Polar residues" evidence="16">
    <location>
        <begin position="903"/>
        <end position="913"/>
    </location>
</feature>
<protein>
    <recommendedName>
        <fullName evidence="4">DNA repair protein REV1</fullName>
    </recommendedName>
    <alternativeName>
        <fullName evidence="15">Reversionless protein 1</fullName>
    </alternativeName>
</protein>
<dbReference type="InterPro" id="IPR053848">
    <property type="entry name" value="IMS_HHH_1"/>
</dbReference>
<dbReference type="SMART" id="SM00292">
    <property type="entry name" value="BRCT"/>
    <property type="match status" value="1"/>
</dbReference>
<evidence type="ECO:0000256" key="6">
    <source>
        <dbReference type="ARBA" id="ARBA00022679"/>
    </source>
</evidence>
<dbReference type="SUPFAM" id="SSF100879">
    <property type="entry name" value="Lesion bypass DNA polymerase (Y-family), little finger domain"/>
    <property type="match status" value="1"/>
</dbReference>
<gene>
    <name evidence="19" type="ORF">RDB_LOCUS98288</name>
</gene>
<keyword evidence="7" id="KW-0548">Nucleotidyltransferase</keyword>
<evidence type="ECO:0000313" key="20">
    <source>
        <dbReference type="Proteomes" id="UP000663843"/>
    </source>
</evidence>
<dbReference type="InterPro" id="IPR036420">
    <property type="entry name" value="BRCT_dom_sf"/>
</dbReference>
<dbReference type="InterPro" id="IPR001126">
    <property type="entry name" value="UmuC"/>
</dbReference>
<dbReference type="FunFam" id="3.40.50.10190:FF:000011">
    <property type="entry name" value="DNA repair protein REV1"/>
    <property type="match status" value="1"/>
</dbReference>
<dbReference type="SUPFAM" id="SSF52113">
    <property type="entry name" value="BRCT domain"/>
    <property type="match status" value="1"/>
</dbReference>
<evidence type="ECO:0000256" key="14">
    <source>
        <dbReference type="ARBA" id="ARBA00058985"/>
    </source>
</evidence>
<dbReference type="Pfam" id="PF00817">
    <property type="entry name" value="IMS"/>
    <property type="match status" value="1"/>
</dbReference>
<dbReference type="Gene3D" id="3.30.1490.100">
    <property type="entry name" value="DNA polymerase, Y-family, little finger domain"/>
    <property type="match status" value="1"/>
</dbReference>
<dbReference type="Pfam" id="PF16727">
    <property type="entry name" value="REV1_C"/>
    <property type="match status" value="1"/>
</dbReference>
<comment type="caution">
    <text evidence="19">The sequence shown here is derived from an EMBL/GenBank/DDBJ whole genome shotgun (WGS) entry which is preliminary data.</text>
</comment>
<dbReference type="InterPro" id="IPR001357">
    <property type="entry name" value="BRCT_dom"/>
</dbReference>
<dbReference type="Pfam" id="PF16589">
    <property type="entry name" value="BRCT_2"/>
    <property type="match status" value="1"/>
</dbReference>
<evidence type="ECO:0000256" key="2">
    <source>
        <dbReference type="ARBA" id="ARBA00004123"/>
    </source>
</evidence>
<dbReference type="Gene3D" id="3.30.70.270">
    <property type="match status" value="1"/>
</dbReference>
<dbReference type="GO" id="GO:0046872">
    <property type="term" value="F:metal ion binding"/>
    <property type="evidence" value="ECO:0007669"/>
    <property type="project" value="UniProtKB-KW"/>
</dbReference>
<evidence type="ECO:0000256" key="3">
    <source>
        <dbReference type="ARBA" id="ARBA00010945"/>
    </source>
</evidence>
<keyword evidence="10" id="KW-0460">Magnesium</keyword>
<feature type="region of interest" description="Disordered" evidence="16">
    <location>
        <begin position="889"/>
        <end position="918"/>
    </location>
</feature>
<dbReference type="PANTHER" id="PTHR45990">
    <property type="entry name" value="DNA REPAIR PROTEIN REV1"/>
    <property type="match status" value="1"/>
</dbReference>
<evidence type="ECO:0000256" key="11">
    <source>
        <dbReference type="ARBA" id="ARBA00023125"/>
    </source>
</evidence>
<feature type="region of interest" description="Disordered" evidence="16">
    <location>
        <begin position="994"/>
        <end position="1044"/>
    </location>
</feature>
<evidence type="ECO:0000313" key="19">
    <source>
        <dbReference type="EMBL" id="CAE6462946.1"/>
    </source>
</evidence>
<feature type="compositionally biased region" description="Polar residues" evidence="16">
    <location>
        <begin position="1"/>
        <end position="11"/>
    </location>
</feature>
<dbReference type="InterPro" id="IPR038401">
    <property type="entry name" value="Rev1_C_sf"/>
</dbReference>
<evidence type="ECO:0000259" key="18">
    <source>
        <dbReference type="PROSITE" id="PS50173"/>
    </source>
</evidence>
<evidence type="ECO:0000256" key="9">
    <source>
        <dbReference type="ARBA" id="ARBA00022763"/>
    </source>
</evidence>
<evidence type="ECO:0000256" key="10">
    <source>
        <dbReference type="ARBA" id="ARBA00022842"/>
    </source>
</evidence>
<feature type="domain" description="UmuC" evidence="18">
    <location>
        <begin position="452"/>
        <end position="651"/>
    </location>
</feature>
<evidence type="ECO:0000256" key="1">
    <source>
        <dbReference type="ARBA" id="ARBA00001946"/>
    </source>
</evidence>
<dbReference type="EMBL" id="CAJMWT010003083">
    <property type="protein sequence ID" value="CAE6462946.1"/>
    <property type="molecule type" value="Genomic_DNA"/>
</dbReference>
<dbReference type="Gene3D" id="1.10.150.20">
    <property type="entry name" value="5' to 3' exonuclease, C-terminal subdomain"/>
    <property type="match status" value="1"/>
</dbReference>
<dbReference type="GO" id="GO:0017125">
    <property type="term" value="F:deoxycytidyl transferase activity"/>
    <property type="evidence" value="ECO:0007669"/>
    <property type="project" value="TreeGrafter"/>
</dbReference>
<proteinExistence type="inferred from homology"/>
<comment type="function">
    <text evidence="14">Deoxycytidyl transferase involved in DNA repair. Transfers a dCMP residue from dCTP to the 3'-end of a DNA primer in a template-dependent reaction. May assist in the first step in the bypass of abasic lesions by the insertion of a nucleotide opposite the lesion. Required for normal induction of mutations by physical and chemical agents. Involved in mitochondrial DNA mutagenesis.</text>
</comment>
<keyword evidence="8" id="KW-0479">Metal-binding</keyword>
<evidence type="ECO:0000256" key="13">
    <source>
        <dbReference type="ARBA" id="ARBA00023242"/>
    </source>
</evidence>
<reference evidence="19" key="1">
    <citation type="submission" date="2021-01" db="EMBL/GenBank/DDBJ databases">
        <authorList>
            <person name="Kaushik A."/>
        </authorList>
    </citation>
    <scope>NUCLEOTIDE SEQUENCE</scope>
    <source>
        <strain evidence="19">AG2-2IIIB</strain>
    </source>
</reference>
<comment type="similarity">
    <text evidence="3">Belongs to the DNA polymerase type-Y family.</text>
</comment>
<dbReference type="GO" id="GO:0070987">
    <property type="term" value="P:error-free translesion synthesis"/>
    <property type="evidence" value="ECO:0007669"/>
    <property type="project" value="UniProtKB-ARBA"/>
</dbReference>
<dbReference type="Pfam" id="PF11799">
    <property type="entry name" value="IMS_C"/>
    <property type="match status" value="1"/>
</dbReference>
<dbReference type="GO" id="GO:0006281">
    <property type="term" value="P:DNA repair"/>
    <property type="evidence" value="ECO:0007669"/>
    <property type="project" value="UniProtKB-KW"/>
</dbReference>
<dbReference type="InterPro" id="IPR043128">
    <property type="entry name" value="Rev_trsase/Diguanyl_cyclase"/>
</dbReference>
<keyword evidence="9" id="KW-0227">DNA damage</keyword>
<dbReference type="PANTHER" id="PTHR45990:SF1">
    <property type="entry name" value="DNA REPAIR PROTEIN REV1"/>
    <property type="match status" value="1"/>
</dbReference>
<evidence type="ECO:0000256" key="12">
    <source>
        <dbReference type="ARBA" id="ARBA00023204"/>
    </source>
</evidence>
<feature type="region of interest" description="Disordered" evidence="16">
    <location>
        <begin position="49"/>
        <end position="101"/>
    </location>
</feature>
<feature type="compositionally biased region" description="Polar residues" evidence="16">
    <location>
        <begin position="300"/>
        <end position="322"/>
    </location>
</feature>
<dbReference type="AlphaFoldDB" id="A0A8H3GSE3"/>
<evidence type="ECO:0000259" key="17">
    <source>
        <dbReference type="PROSITE" id="PS50172"/>
    </source>
</evidence>
<keyword evidence="6" id="KW-0808">Transferase</keyword>
<name>A0A8H3GSE3_9AGAM</name>
<dbReference type="Proteomes" id="UP000663843">
    <property type="component" value="Unassembled WGS sequence"/>
</dbReference>
<dbReference type="FunFam" id="3.30.1490.100:FF:000001">
    <property type="entry name" value="DNA repair protein REV1"/>
    <property type="match status" value="1"/>
</dbReference>
<feature type="domain" description="BRCT" evidence="17">
    <location>
        <begin position="163"/>
        <end position="251"/>
    </location>
</feature>
<dbReference type="Gene3D" id="1.20.58.1280">
    <property type="entry name" value="DNA repair protein Rev1, C-terminal domain"/>
    <property type="match status" value="1"/>
</dbReference>
<feature type="region of interest" description="Disordered" evidence="16">
    <location>
        <begin position="255"/>
        <end position="280"/>
    </location>
</feature>
<keyword evidence="12" id="KW-0234">DNA repair</keyword>
<organism evidence="19 20">
    <name type="scientific">Rhizoctonia solani</name>
    <dbReference type="NCBI Taxonomy" id="456999"/>
    <lineage>
        <taxon>Eukaryota</taxon>
        <taxon>Fungi</taxon>
        <taxon>Dikarya</taxon>
        <taxon>Basidiomycota</taxon>
        <taxon>Agaricomycotina</taxon>
        <taxon>Agaricomycetes</taxon>
        <taxon>Cantharellales</taxon>
        <taxon>Ceratobasidiaceae</taxon>
        <taxon>Rhizoctonia</taxon>
    </lineage>
</organism>
<evidence type="ECO:0000256" key="5">
    <source>
        <dbReference type="ARBA" id="ARBA00022634"/>
    </source>
</evidence>
<dbReference type="PROSITE" id="PS50172">
    <property type="entry name" value="BRCT"/>
    <property type="match status" value="1"/>
</dbReference>
<feature type="region of interest" description="Disordered" evidence="16">
    <location>
        <begin position="300"/>
        <end position="342"/>
    </location>
</feature>
<sequence length="1244" mass="137461">MSGSRSSSVFTSPFKKTASQSSDYFDDDPEFSKALATLDDSLLFGSQPLACIENRPDSRDKEPEEPSNQALKRKRSFTPALDPENSQEEHGSSQDQQVSTLKPTTSTISALTWNSIINPITPVKTQDTYYASKFGEFGDYFRRKRAKLQNQNADLSTQDNRLSQSSIFKLLAIYITGRTVPSLQILRSLILQHGGQFHAYLDRKEMVTHVITSNLTPAKALEFKNMRVVRPEWLLESIAAGKLLPWTDYRWSESHQNSSPIHNATPGTPTLAPSIQSPGNALEQADKLAIGFGSPLKKQLSNQKESSSTFRPVLPSQNMTKISSEETRITSSNLSDSPSKKTEIVDLAPAPSGSSRTQYAIHAANPDAERLMESAEWREAHTSASGEIFIQGYYQHSRLHHLSKWKSELRTLVAKAQEDAESQISPVGLAANVGLGTTSHDKGKSRMIEKVIMHCDFDSFFVSAGLITRPELRGKPVVVCHSSGKGVDHSTSEVASASYAAREFGVKNGMSLGQAKKLCSEIQTIPYEFERYKELSLKFYTTLMSLSDDLQAVSVDEALIDVSTRVQNLRTQAASSGKMRVESYEKVMAEMIRNQVREKTGCEVSVGIGPNIMLARLATKRAKPAGSFYLSIEDAPALIADLDIVDIHGFAGAVRDKAITHLGTSKLGELAQHSKAKLQRALGDKSGERIWNAIRGIDDRVLDSDKPRKSVSADVNYGIRFQSHEHAEKFVHGLAKEVSERLRSLNKAGRSLTLKIMKRHPHAPKEAPKMGHGKCETFSKTCSISGPRGLATDDSNIIGQESWKLLRSMQFDPTELRGIGIQIQKLDDVGKPTGAGIVTHGQLARRFQHALAKADAPKQKDSAKTTGGLLQRPDFSVIDVEILDSSYPKAAPGCKETPYDLTGPTQADSTTRSPEALPHFPPPTVLIPNQPALINGTDGAHKGSKAQPRALEGDVTVIDVDALETQKPAPGAKELPYDLTMLSQLDQETLVDIMGDGSDRSRSSSVSRFGRLAANSESESLSPRRAQSRRRLTNMGPPASVPDPSKYFPIFKRQFAPIPDQELVALGIDPIAYANMSRDRQKELVLTRRAAKGLDGNGRPIYQRQRRFVEHGDRPVHHVILAGRTELPALRAAAPGTPAVTETNDVQDMIRLWVETKIRKKLGPDPREVAHFGGFLEKSMATDNGMQRSVEVMKWWKDVCMKNWGIEQERRGQYGREWWVAWWEVKDKLDAIVKKRFGGKLNLD</sequence>
<keyword evidence="5" id="KW-0237">DNA synthesis</keyword>
<keyword evidence="13" id="KW-0539">Nucleus</keyword>
<comment type="subcellular location">
    <subcellularLocation>
        <location evidence="2">Nucleus</location>
    </subcellularLocation>
</comment>
<dbReference type="InterPro" id="IPR031991">
    <property type="entry name" value="Rev1_C"/>
</dbReference>
<evidence type="ECO:0000256" key="15">
    <source>
        <dbReference type="ARBA" id="ARBA00081902"/>
    </source>
</evidence>
<dbReference type="GO" id="GO:0005634">
    <property type="term" value="C:nucleus"/>
    <property type="evidence" value="ECO:0007669"/>
    <property type="project" value="UniProtKB-SubCell"/>
</dbReference>
<dbReference type="Pfam" id="PF21999">
    <property type="entry name" value="IMS_HHH_1"/>
    <property type="match status" value="1"/>
</dbReference>
<feature type="region of interest" description="Disordered" evidence="16">
    <location>
        <begin position="1"/>
        <end position="29"/>
    </location>
</feature>
<dbReference type="PROSITE" id="PS50173">
    <property type="entry name" value="UMUC"/>
    <property type="match status" value="1"/>
</dbReference>